<protein>
    <submittedName>
        <fullName evidence="9">MFS transporter</fullName>
    </submittedName>
</protein>
<evidence type="ECO:0000256" key="5">
    <source>
        <dbReference type="ARBA" id="ARBA00022989"/>
    </source>
</evidence>
<feature type="transmembrane region" description="Helical" evidence="7">
    <location>
        <begin position="163"/>
        <end position="183"/>
    </location>
</feature>
<keyword evidence="4 7" id="KW-0812">Transmembrane</keyword>
<dbReference type="Pfam" id="PF07690">
    <property type="entry name" value="MFS_1"/>
    <property type="match status" value="2"/>
</dbReference>
<dbReference type="SUPFAM" id="SSF103473">
    <property type="entry name" value="MFS general substrate transporter"/>
    <property type="match status" value="1"/>
</dbReference>
<keyword evidence="6 7" id="KW-0472">Membrane</keyword>
<accession>A0ABV9TDC0</accession>
<reference evidence="10" key="1">
    <citation type="journal article" date="2019" name="Int. J. Syst. Evol. Microbiol.">
        <title>The Global Catalogue of Microorganisms (GCM) 10K type strain sequencing project: providing services to taxonomists for standard genome sequencing and annotation.</title>
        <authorList>
            <consortium name="The Broad Institute Genomics Platform"/>
            <consortium name="The Broad Institute Genome Sequencing Center for Infectious Disease"/>
            <person name="Wu L."/>
            <person name="Ma J."/>
        </authorList>
    </citation>
    <scope>NUCLEOTIDE SEQUENCE [LARGE SCALE GENOMIC DNA]</scope>
    <source>
        <strain evidence="10">CGMCC 1.13718</strain>
    </source>
</reference>
<keyword evidence="5 7" id="KW-1133">Transmembrane helix</keyword>
<dbReference type="EMBL" id="JBHSJH010000003">
    <property type="protein sequence ID" value="MFC4893127.1"/>
    <property type="molecule type" value="Genomic_DNA"/>
</dbReference>
<feature type="transmembrane region" description="Helical" evidence="7">
    <location>
        <begin position="7"/>
        <end position="27"/>
    </location>
</feature>
<dbReference type="PANTHER" id="PTHR42718">
    <property type="entry name" value="MAJOR FACILITATOR SUPERFAMILY MULTIDRUG TRANSPORTER MFSC"/>
    <property type="match status" value="1"/>
</dbReference>
<proteinExistence type="predicted"/>
<comment type="caution">
    <text evidence="9">The sequence shown here is derived from an EMBL/GenBank/DDBJ whole genome shotgun (WGS) entry which is preliminary data.</text>
</comment>
<gene>
    <name evidence="9" type="ORF">ACFPDQ_08705</name>
</gene>
<name>A0ABV9TDC0_9GAMM</name>
<feature type="transmembrane region" description="Helical" evidence="7">
    <location>
        <begin position="223"/>
        <end position="243"/>
    </location>
</feature>
<keyword evidence="10" id="KW-1185">Reference proteome</keyword>
<feature type="transmembrane region" description="Helical" evidence="7">
    <location>
        <begin position="352"/>
        <end position="371"/>
    </location>
</feature>
<dbReference type="Proteomes" id="UP001595926">
    <property type="component" value="Unassembled WGS sequence"/>
</dbReference>
<feature type="transmembrane region" description="Helical" evidence="7">
    <location>
        <begin position="76"/>
        <end position="93"/>
    </location>
</feature>
<dbReference type="Gene3D" id="1.20.1250.20">
    <property type="entry name" value="MFS general substrate transporter like domains"/>
    <property type="match status" value="2"/>
</dbReference>
<feature type="transmembrane region" description="Helical" evidence="7">
    <location>
        <begin position="392"/>
        <end position="412"/>
    </location>
</feature>
<evidence type="ECO:0000313" key="10">
    <source>
        <dbReference type="Proteomes" id="UP001595926"/>
    </source>
</evidence>
<feature type="transmembrane region" description="Helical" evidence="7">
    <location>
        <begin position="136"/>
        <end position="157"/>
    </location>
</feature>
<organism evidence="9 10">
    <name type="scientific">Pseudofrancisella aestuarii</name>
    <dbReference type="NCBI Taxonomy" id="2670347"/>
    <lineage>
        <taxon>Bacteria</taxon>
        <taxon>Pseudomonadati</taxon>
        <taxon>Pseudomonadota</taxon>
        <taxon>Gammaproteobacteria</taxon>
        <taxon>Thiotrichales</taxon>
        <taxon>Francisellaceae</taxon>
        <taxon>Pseudofrancisella</taxon>
    </lineage>
</organism>
<evidence type="ECO:0000259" key="8">
    <source>
        <dbReference type="PROSITE" id="PS50850"/>
    </source>
</evidence>
<evidence type="ECO:0000256" key="6">
    <source>
        <dbReference type="ARBA" id="ARBA00023136"/>
    </source>
</evidence>
<evidence type="ECO:0000256" key="2">
    <source>
        <dbReference type="ARBA" id="ARBA00022448"/>
    </source>
</evidence>
<evidence type="ECO:0000256" key="7">
    <source>
        <dbReference type="SAM" id="Phobius"/>
    </source>
</evidence>
<feature type="transmembrane region" description="Helical" evidence="7">
    <location>
        <begin position="264"/>
        <end position="286"/>
    </location>
</feature>
<evidence type="ECO:0000256" key="1">
    <source>
        <dbReference type="ARBA" id="ARBA00004651"/>
    </source>
</evidence>
<feature type="transmembrane region" description="Helical" evidence="7">
    <location>
        <begin position="105"/>
        <end position="124"/>
    </location>
</feature>
<dbReference type="InterPro" id="IPR020846">
    <property type="entry name" value="MFS_dom"/>
</dbReference>
<feature type="transmembrane region" description="Helical" evidence="7">
    <location>
        <begin position="292"/>
        <end position="311"/>
    </location>
</feature>
<feature type="transmembrane region" description="Helical" evidence="7">
    <location>
        <begin position="195"/>
        <end position="217"/>
    </location>
</feature>
<dbReference type="RefSeq" id="WP_119330892.1">
    <property type="nucleotide sequence ID" value="NZ_JBHSJH010000003.1"/>
</dbReference>
<dbReference type="InterPro" id="IPR036259">
    <property type="entry name" value="MFS_trans_sf"/>
</dbReference>
<dbReference type="PANTHER" id="PTHR42718:SF46">
    <property type="entry name" value="BLR6921 PROTEIN"/>
    <property type="match status" value="1"/>
</dbReference>
<evidence type="ECO:0000256" key="4">
    <source>
        <dbReference type="ARBA" id="ARBA00022692"/>
    </source>
</evidence>
<evidence type="ECO:0000313" key="9">
    <source>
        <dbReference type="EMBL" id="MFC4893127.1"/>
    </source>
</evidence>
<dbReference type="InterPro" id="IPR011701">
    <property type="entry name" value="MFS"/>
</dbReference>
<evidence type="ECO:0000256" key="3">
    <source>
        <dbReference type="ARBA" id="ARBA00022475"/>
    </source>
</evidence>
<feature type="transmembrane region" description="Helical" evidence="7">
    <location>
        <begin position="432"/>
        <end position="452"/>
    </location>
</feature>
<comment type="subcellular location">
    <subcellularLocation>
        <location evidence="1">Cell membrane</location>
        <topology evidence="1">Multi-pass membrane protein</topology>
    </subcellularLocation>
</comment>
<feature type="transmembrane region" description="Helical" evidence="7">
    <location>
        <begin position="47"/>
        <end position="67"/>
    </location>
</feature>
<keyword evidence="3" id="KW-1003">Cell membrane</keyword>
<dbReference type="PROSITE" id="PS50850">
    <property type="entry name" value="MFS"/>
    <property type="match status" value="1"/>
</dbReference>
<sequence>MKKTHIQLVTLAIITIMGMDLIDTTVMNNILPKIAETFDVTPVHLKMGISIYMIVMGMFLPISSWIAEKIGYRKTLIFAASGFGFFSMMTGLATSDIQMFTYRGFQGLFAAFSAPVASLAYLKFSENMLEGTASLSNYTLIMAVVGQILGGMLASISPESWRLAFLLQVPFALFAIFILYKIFPKENLLNKDRKFDFLGLTIIGLSISFLFILSEVLLKDVAVWIKISLAVGICLSVSLYAFVYRKIKDPVIDFSIFKNYDFKIPFYTNFLCRISVYWVFFAWPVVLYNLSHLNTIYISIMSVFLMLGTIVSKQVTKKLIYHYGYKICMIVGLIGIAFVLSLSIIFDIHYHYFTFCLMAMAYGFVLGMYQTSSNAVMYTVIDKSKLDSVNTLKNSSNMISSAFALTAFTLAYDFYHMLGSDHHWEKVFSEAYYAVVLSAAIIQVLLALWIFFGMRNIRENL</sequence>
<feature type="transmembrane region" description="Helical" evidence="7">
    <location>
        <begin position="323"/>
        <end position="346"/>
    </location>
</feature>
<feature type="domain" description="Major facilitator superfamily (MFS) profile" evidence="8">
    <location>
        <begin position="9"/>
        <end position="458"/>
    </location>
</feature>
<keyword evidence="2" id="KW-0813">Transport</keyword>